<dbReference type="Pfam" id="PF17111">
    <property type="entry name" value="PigL_N"/>
    <property type="match status" value="1"/>
</dbReference>
<gene>
    <name evidence="2" type="ORF">CCHLO57077_00013062</name>
</gene>
<accession>A0AA35LZX7</accession>
<sequence length="401" mass="44497">MADPLSATASIVALVTAAIQSTKSLNAAVKRYMDRDKTLRRLQTELDDLTKVLEALDAVCNLESSVMSLLEGPVSRCSQLCRDFEATMSTFSGKSRAGFRDWAKMEFMRGDIHEFIDALGGYKSTISVGLGTITMQSSRLSHQVLEEYSEVIKDTAYNLNIHLERIDEKMALFTEGNPKTSNAGLDLNIDLQDEKAVTEQCLRICEDASSYLESLLDQEPSLQPQTDPHCTTADTDDGFEAPLLTRKALNDHRDHFAEMIGRMKARLEILAMDNSPGSEGERLRLEKDIEVSRQCLEVCKVASSQVSTQKIYRIGEAVADGDSDQMLVTSLADLFDVKKALSRGKSAQLLGSMSDETLRKVSELRYSSRFGKNHAGGDLDMIQPLQPESQNIQTSHLRVDR</sequence>
<organism evidence="2 3">
    <name type="scientific">Clonostachys chloroleuca</name>
    <dbReference type="NCBI Taxonomy" id="1926264"/>
    <lineage>
        <taxon>Eukaryota</taxon>
        <taxon>Fungi</taxon>
        <taxon>Dikarya</taxon>
        <taxon>Ascomycota</taxon>
        <taxon>Pezizomycotina</taxon>
        <taxon>Sordariomycetes</taxon>
        <taxon>Hypocreomycetidae</taxon>
        <taxon>Hypocreales</taxon>
        <taxon>Bionectriaceae</taxon>
        <taxon>Clonostachys</taxon>
    </lineage>
</organism>
<name>A0AA35LZX7_9HYPO</name>
<evidence type="ECO:0000313" key="3">
    <source>
        <dbReference type="Proteomes" id="UP001160390"/>
    </source>
</evidence>
<dbReference type="AlphaFoldDB" id="A0AA35LZX7"/>
<dbReference type="EMBL" id="CABFNP030000812">
    <property type="protein sequence ID" value="CAI6087941.1"/>
    <property type="molecule type" value="Genomic_DNA"/>
</dbReference>
<dbReference type="InterPro" id="IPR031348">
    <property type="entry name" value="PigL_N"/>
</dbReference>
<keyword evidence="3" id="KW-1185">Reference proteome</keyword>
<evidence type="ECO:0000259" key="1">
    <source>
        <dbReference type="Pfam" id="PF17111"/>
    </source>
</evidence>
<feature type="non-terminal residue" evidence="2">
    <location>
        <position position="401"/>
    </location>
</feature>
<reference evidence="2" key="1">
    <citation type="submission" date="2023-01" db="EMBL/GenBank/DDBJ databases">
        <authorList>
            <person name="Piombo E."/>
        </authorList>
    </citation>
    <scope>NUCLEOTIDE SEQUENCE</scope>
</reference>
<dbReference type="Proteomes" id="UP001160390">
    <property type="component" value="Unassembled WGS sequence"/>
</dbReference>
<proteinExistence type="predicted"/>
<protein>
    <recommendedName>
        <fullName evidence="1">Azaphilone pigments biosynthesis cluster protein L N-terminal domain-containing protein</fullName>
    </recommendedName>
</protein>
<feature type="domain" description="Azaphilone pigments biosynthesis cluster protein L N-terminal" evidence="1">
    <location>
        <begin position="2"/>
        <end position="206"/>
    </location>
</feature>
<evidence type="ECO:0000313" key="2">
    <source>
        <dbReference type="EMBL" id="CAI6087941.1"/>
    </source>
</evidence>
<comment type="caution">
    <text evidence="2">The sequence shown here is derived from an EMBL/GenBank/DDBJ whole genome shotgun (WGS) entry which is preliminary data.</text>
</comment>